<comment type="function">
    <text evidence="1">Dolichyl-phosphate beta-glucosyltransferase involved in the glycosylation of glycoproteins through the synthesis of dolichyl beta-D-glucosyl phosphate which serves as a sugar donor for transfer of three glucose residues to the Man-9-GlcNAc-2-PP-dolichol precursor to N-glycans.</text>
</comment>
<keyword evidence="2" id="KW-0812">Transmembrane</keyword>
<evidence type="ECO:0000256" key="2">
    <source>
        <dbReference type="SAM" id="Phobius"/>
    </source>
</evidence>
<comment type="caution">
    <text evidence="4">The sequence shown here is derived from an EMBL/GenBank/DDBJ whole genome shotgun (WGS) entry which is preliminary data.</text>
</comment>
<sequence length="340" mass="40221">MGNIGERFMIQLIIMILFLLLNILISLLFFINSSPLIFRYKFVGSMAYFDKECFDRNHITNESIYLLSNDYYRARLSNIEFLADYSNKPRKSSFSIIISTYERVECLKRSFYKILKYRPKNTEIVICDDGTKAQSKVDFLNQIAQKFYSNEVYIIKHKKTSGAFHTKLDAFLFCCGDYIMSLDDDDDFDNTFYQEIASNIDYCNDFIIPVNHKIFYWVNLPFTYLSEFIGKYHNHVTFAFRRALLEDINYPNYDVSIVRDDCVLMVPIYIKTGMKNIKYFNNKGQYLLDDYCKTTHEDVKKSDMNSVKNGYDFLVSFAQRVNRNDTIKMIKKSYQEDGSF</sequence>
<keyword evidence="5" id="KW-1185">Reference proteome</keyword>
<gene>
    <name evidence="4" type="ORF">TRFO_11691</name>
</gene>
<keyword evidence="2" id="KW-0472">Membrane</keyword>
<dbReference type="SUPFAM" id="SSF53448">
    <property type="entry name" value="Nucleotide-diphospho-sugar transferases"/>
    <property type="match status" value="1"/>
</dbReference>
<name>A0A1J4J7P1_9EUKA</name>
<proteinExistence type="predicted"/>
<feature type="transmembrane region" description="Helical" evidence="2">
    <location>
        <begin position="12"/>
        <end position="31"/>
    </location>
</feature>
<dbReference type="InterPro" id="IPR001173">
    <property type="entry name" value="Glyco_trans_2-like"/>
</dbReference>
<evidence type="ECO:0000256" key="1">
    <source>
        <dbReference type="ARBA" id="ARBA00003301"/>
    </source>
</evidence>
<dbReference type="EMBL" id="MLAK01001382">
    <property type="protein sequence ID" value="OHS93675.1"/>
    <property type="molecule type" value="Genomic_DNA"/>
</dbReference>
<dbReference type="CDD" id="cd00761">
    <property type="entry name" value="Glyco_tranf_GTA_type"/>
    <property type="match status" value="1"/>
</dbReference>
<reference evidence="4" key="1">
    <citation type="submission" date="2016-10" db="EMBL/GenBank/DDBJ databases">
        <authorList>
            <person name="Benchimol M."/>
            <person name="Almeida L.G."/>
            <person name="Vasconcelos A.T."/>
            <person name="Perreira-Neves A."/>
            <person name="Rosa I.A."/>
            <person name="Tasca T."/>
            <person name="Bogo M.R."/>
            <person name="de Souza W."/>
        </authorList>
    </citation>
    <scope>NUCLEOTIDE SEQUENCE [LARGE SCALE GENOMIC DNA]</scope>
    <source>
        <strain evidence="4">K</strain>
    </source>
</reference>
<dbReference type="GeneID" id="94830884"/>
<dbReference type="VEuPathDB" id="TrichDB:TRFO_11691"/>
<dbReference type="InterPro" id="IPR029044">
    <property type="entry name" value="Nucleotide-diphossugar_trans"/>
</dbReference>
<evidence type="ECO:0000313" key="4">
    <source>
        <dbReference type="EMBL" id="OHS93675.1"/>
    </source>
</evidence>
<organism evidence="4 5">
    <name type="scientific">Tritrichomonas foetus</name>
    <dbReference type="NCBI Taxonomy" id="1144522"/>
    <lineage>
        <taxon>Eukaryota</taxon>
        <taxon>Metamonada</taxon>
        <taxon>Parabasalia</taxon>
        <taxon>Tritrichomonadida</taxon>
        <taxon>Tritrichomonadidae</taxon>
        <taxon>Tritrichomonas</taxon>
    </lineage>
</organism>
<protein>
    <recommendedName>
        <fullName evidence="3">Glycosyltransferase 2-like domain-containing protein</fullName>
    </recommendedName>
</protein>
<evidence type="ECO:0000313" key="5">
    <source>
        <dbReference type="Proteomes" id="UP000179807"/>
    </source>
</evidence>
<dbReference type="RefSeq" id="XP_068346812.1">
    <property type="nucleotide sequence ID" value="XM_068496180.1"/>
</dbReference>
<dbReference type="AlphaFoldDB" id="A0A1J4J7P1"/>
<accession>A0A1J4J7P1</accession>
<keyword evidence="2" id="KW-1133">Transmembrane helix</keyword>
<dbReference type="Gene3D" id="3.90.550.10">
    <property type="entry name" value="Spore Coat Polysaccharide Biosynthesis Protein SpsA, Chain A"/>
    <property type="match status" value="1"/>
</dbReference>
<dbReference type="Pfam" id="PF00535">
    <property type="entry name" value="Glycos_transf_2"/>
    <property type="match status" value="1"/>
</dbReference>
<feature type="domain" description="Glycosyltransferase 2-like" evidence="3">
    <location>
        <begin position="95"/>
        <end position="216"/>
    </location>
</feature>
<dbReference type="Proteomes" id="UP000179807">
    <property type="component" value="Unassembled WGS sequence"/>
</dbReference>
<evidence type="ECO:0000259" key="3">
    <source>
        <dbReference type="Pfam" id="PF00535"/>
    </source>
</evidence>